<dbReference type="InterPro" id="IPR002347">
    <property type="entry name" value="SDR_fam"/>
</dbReference>
<dbReference type="InterPro" id="IPR036291">
    <property type="entry name" value="NAD(P)-bd_dom_sf"/>
</dbReference>
<dbReference type="PANTHER" id="PTHR43544">
    <property type="entry name" value="SHORT-CHAIN DEHYDROGENASE/REDUCTASE"/>
    <property type="match status" value="1"/>
</dbReference>
<dbReference type="OrthoDB" id="7289984at2759"/>
<dbReference type="SUPFAM" id="SSF51735">
    <property type="entry name" value="NAD(P)-binding Rossmann-fold domains"/>
    <property type="match status" value="1"/>
</dbReference>
<dbReference type="GO" id="GO:0005737">
    <property type="term" value="C:cytoplasm"/>
    <property type="evidence" value="ECO:0007669"/>
    <property type="project" value="TreeGrafter"/>
</dbReference>
<evidence type="ECO:0000313" key="4">
    <source>
        <dbReference type="Proteomes" id="UP000050761"/>
    </source>
</evidence>
<dbReference type="WBParaSite" id="HPBE_0000146501-mRNA-1">
    <property type="protein sequence ID" value="HPBE_0000146501-mRNA-1"/>
    <property type="gene ID" value="HPBE_0000146501"/>
</dbReference>
<dbReference type="EMBL" id="UZAH01001610">
    <property type="protein sequence ID" value="VDO19848.1"/>
    <property type="molecule type" value="Genomic_DNA"/>
</dbReference>
<sequence length="87" mass="9714">MIYISVGMAPYSVMVTGANRGIGLGIVKEFLKNTNIRHVIATARDPEHAHELKAIKDDRLHLIKLDVTGDDSIQHAYEENVSPYLKN</sequence>
<evidence type="ECO:0000313" key="3">
    <source>
        <dbReference type="EMBL" id="VDO19848.1"/>
    </source>
</evidence>
<dbReference type="PANTHER" id="PTHR43544:SF7">
    <property type="entry name" value="NADB-LER2"/>
    <property type="match status" value="1"/>
</dbReference>
<accession>A0A3P7WQA3</accession>
<keyword evidence="2" id="KW-0560">Oxidoreductase</keyword>
<dbReference type="Pfam" id="PF00106">
    <property type="entry name" value="adh_short"/>
    <property type="match status" value="1"/>
</dbReference>
<dbReference type="AlphaFoldDB" id="A0A183F5M3"/>
<gene>
    <name evidence="3" type="ORF">HPBE_LOCUS1466</name>
</gene>
<dbReference type="GO" id="GO:0016491">
    <property type="term" value="F:oxidoreductase activity"/>
    <property type="evidence" value="ECO:0007669"/>
    <property type="project" value="UniProtKB-KW"/>
</dbReference>
<evidence type="ECO:0000256" key="2">
    <source>
        <dbReference type="ARBA" id="ARBA00023002"/>
    </source>
</evidence>
<keyword evidence="4" id="KW-1185">Reference proteome</keyword>
<proteinExistence type="predicted"/>
<dbReference type="Proteomes" id="UP000050761">
    <property type="component" value="Unassembled WGS sequence"/>
</dbReference>
<keyword evidence="1" id="KW-0521">NADP</keyword>
<accession>A0A183F5M3</accession>
<dbReference type="Gene3D" id="3.40.50.720">
    <property type="entry name" value="NAD(P)-binding Rossmann-like Domain"/>
    <property type="match status" value="1"/>
</dbReference>
<evidence type="ECO:0000313" key="5">
    <source>
        <dbReference type="WBParaSite" id="HPBE_0000146501-mRNA-1"/>
    </source>
</evidence>
<evidence type="ECO:0000256" key="1">
    <source>
        <dbReference type="ARBA" id="ARBA00022857"/>
    </source>
</evidence>
<organism evidence="4 5">
    <name type="scientific">Heligmosomoides polygyrus</name>
    <name type="common">Parasitic roundworm</name>
    <dbReference type="NCBI Taxonomy" id="6339"/>
    <lineage>
        <taxon>Eukaryota</taxon>
        <taxon>Metazoa</taxon>
        <taxon>Ecdysozoa</taxon>
        <taxon>Nematoda</taxon>
        <taxon>Chromadorea</taxon>
        <taxon>Rhabditida</taxon>
        <taxon>Rhabditina</taxon>
        <taxon>Rhabditomorpha</taxon>
        <taxon>Strongyloidea</taxon>
        <taxon>Heligmosomidae</taxon>
        <taxon>Heligmosomoides</taxon>
    </lineage>
</organism>
<protein>
    <submittedName>
        <fullName evidence="5">NAD(P)-binding protein</fullName>
    </submittedName>
</protein>
<reference evidence="5" key="2">
    <citation type="submission" date="2019-09" db="UniProtKB">
        <authorList>
            <consortium name="WormBaseParasite"/>
        </authorList>
    </citation>
    <scope>IDENTIFICATION</scope>
</reference>
<reference evidence="3 4" key="1">
    <citation type="submission" date="2018-11" db="EMBL/GenBank/DDBJ databases">
        <authorList>
            <consortium name="Pathogen Informatics"/>
        </authorList>
    </citation>
    <scope>NUCLEOTIDE SEQUENCE [LARGE SCALE GENOMIC DNA]</scope>
</reference>
<name>A0A183F5M3_HELPZ</name>
<dbReference type="InterPro" id="IPR051468">
    <property type="entry name" value="Fungal_SecMetab_SDRs"/>
</dbReference>